<organism evidence="1 2">
    <name type="scientific">Ficus carica</name>
    <name type="common">Common fig</name>
    <dbReference type="NCBI Taxonomy" id="3494"/>
    <lineage>
        <taxon>Eukaryota</taxon>
        <taxon>Viridiplantae</taxon>
        <taxon>Streptophyta</taxon>
        <taxon>Embryophyta</taxon>
        <taxon>Tracheophyta</taxon>
        <taxon>Spermatophyta</taxon>
        <taxon>Magnoliopsida</taxon>
        <taxon>eudicotyledons</taxon>
        <taxon>Gunneridae</taxon>
        <taxon>Pentapetalae</taxon>
        <taxon>rosids</taxon>
        <taxon>fabids</taxon>
        <taxon>Rosales</taxon>
        <taxon>Moraceae</taxon>
        <taxon>Ficeae</taxon>
        <taxon>Ficus</taxon>
    </lineage>
</organism>
<sequence>MKGFVSDLVILRRLGIQGRPNRAPKLIIETTWHPPFPDRIKFNTDRGVANDCIVARGDVVASFALIMDFPKAALSLLLVLYAFEAELLSFPKSYGWDYIWIESDFQLM</sequence>
<keyword evidence="2" id="KW-1185">Reference proteome</keyword>
<evidence type="ECO:0000313" key="2">
    <source>
        <dbReference type="Proteomes" id="UP001187192"/>
    </source>
</evidence>
<proteinExistence type="predicted"/>
<dbReference type="EMBL" id="BTGU01000007">
    <property type="protein sequence ID" value="GMN37335.1"/>
    <property type="molecule type" value="Genomic_DNA"/>
</dbReference>
<protein>
    <submittedName>
        <fullName evidence="1">Uncharacterized protein</fullName>
    </submittedName>
</protein>
<dbReference type="Proteomes" id="UP001187192">
    <property type="component" value="Unassembled WGS sequence"/>
</dbReference>
<evidence type="ECO:0000313" key="1">
    <source>
        <dbReference type="EMBL" id="GMN37335.1"/>
    </source>
</evidence>
<gene>
    <name evidence="1" type="ORF">TIFTF001_006726</name>
</gene>
<reference evidence="1" key="1">
    <citation type="submission" date="2023-07" db="EMBL/GenBank/DDBJ databases">
        <title>draft genome sequence of fig (Ficus carica).</title>
        <authorList>
            <person name="Takahashi T."/>
            <person name="Nishimura K."/>
        </authorList>
    </citation>
    <scope>NUCLEOTIDE SEQUENCE</scope>
</reference>
<dbReference type="AlphaFoldDB" id="A0AA87ZRS8"/>
<name>A0AA87ZRS8_FICCA</name>
<accession>A0AA87ZRS8</accession>
<comment type="caution">
    <text evidence="1">The sequence shown here is derived from an EMBL/GenBank/DDBJ whole genome shotgun (WGS) entry which is preliminary data.</text>
</comment>